<feature type="region of interest" description="Disordered" evidence="1">
    <location>
        <begin position="620"/>
        <end position="646"/>
    </location>
</feature>
<feature type="region of interest" description="Disordered" evidence="1">
    <location>
        <begin position="531"/>
        <end position="581"/>
    </location>
</feature>
<feature type="compositionally biased region" description="Basic and acidic residues" evidence="1">
    <location>
        <begin position="31"/>
        <end position="50"/>
    </location>
</feature>
<name>G2Q5P2_THET4</name>
<dbReference type="OrthoDB" id="3439820at2759"/>
<dbReference type="GeneID" id="11508501"/>
<gene>
    <name evidence="2" type="ORF">MYCTH_2116212</name>
</gene>
<dbReference type="HOGENOM" id="CLU_376060_0_0_1"/>
<dbReference type="OMA" id="RRQHRIP"/>
<evidence type="ECO:0000256" key="1">
    <source>
        <dbReference type="SAM" id="MobiDB-lite"/>
    </source>
</evidence>
<dbReference type="EMBL" id="CP003002">
    <property type="protein sequence ID" value="AEO55478.1"/>
    <property type="molecule type" value="Genomic_DNA"/>
</dbReference>
<accession>G2Q5P2</accession>
<dbReference type="eggNOG" id="ENOG502TDPX">
    <property type="taxonomic scope" value="Eukaryota"/>
</dbReference>
<feature type="region of interest" description="Disordered" evidence="1">
    <location>
        <begin position="130"/>
        <end position="169"/>
    </location>
</feature>
<feature type="compositionally biased region" description="Polar residues" evidence="1">
    <location>
        <begin position="1"/>
        <end position="18"/>
    </location>
</feature>
<evidence type="ECO:0000313" key="2">
    <source>
        <dbReference type="EMBL" id="AEO55478.1"/>
    </source>
</evidence>
<feature type="compositionally biased region" description="Basic and acidic residues" evidence="1">
    <location>
        <begin position="62"/>
        <end position="77"/>
    </location>
</feature>
<dbReference type="AlphaFoldDB" id="G2Q5P2"/>
<dbReference type="InParanoid" id="G2Q5P2"/>
<organism evidence="2 3">
    <name type="scientific">Thermothelomyces thermophilus (strain ATCC 42464 / BCRC 31852 / DSM 1799)</name>
    <name type="common">Sporotrichum thermophile</name>
    <dbReference type="NCBI Taxonomy" id="573729"/>
    <lineage>
        <taxon>Eukaryota</taxon>
        <taxon>Fungi</taxon>
        <taxon>Dikarya</taxon>
        <taxon>Ascomycota</taxon>
        <taxon>Pezizomycotina</taxon>
        <taxon>Sordariomycetes</taxon>
        <taxon>Sordariomycetidae</taxon>
        <taxon>Sordariales</taxon>
        <taxon>Chaetomiaceae</taxon>
        <taxon>Thermothelomyces</taxon>
    </lineage>
</organism>
<dbReference type="KEGG" id="mtm:MYCTH_2116212"/>
<dbReference type="STRING" id="573729.G2Q5P2"/>
<keyword evidence="3" id="KW-1185">Reference proteome</keyword>
<feature type="region of interest" description="Disordered" evidence="1">
    <location>
        <begin position="421"/>
        <end position="443"/>
    </location>
</feature>
<sequence>MTSLSETDSPATRRNLSRSVAEFFSKLRPSKRPERGGTFRPTTEDFEAHQPVEPASPVLSRSCERKSPSSLSRHDPDTIPASRWNTPTTPPRRARSRDLLVARRALRRRRQHTLISSGDFLGVTGANPYTGEPDVITPPTPSDDAIVTTSSSSLLPPPPPPSHLGSGHLDHQQVRDLDSLVVVPVDLRQLSEGCRAQRMSSDRIPKLHELGLIDLSKGSQPCVADSPRGGNGLKIKGRPREIVHGLGRALQSACTRTTTTTGFGQRHDQPRHRTTAHPCGAMRDRWHEAPPDLGASMPKAHSQSTSPPFPTTTLNDVCFTRPVSPGSVRLSVWPNLDGRDPRRATAAAIPKEAERCRGLGSPSLLPHLVLEAGSDTTSSLTDQETTVPVQGHQYSATVGQPATRDENRSPRQRYWRMRETMRKPAAPGETNLDDEVDTGASSPTYTRTSICCITEQPRTSRSAIPPRKHGNQTFARGAARTAFVHYVETTTTNTTIVPKPISAPGISCCRRQGRAAEMTAKKPDHIGEAAEREGRLGRYKGEQGRGIVKGKERGNREAKSKEEQMEKGADMTNRKKGTSSPEVKYWARHAMVVLARVLSAYWQVVSPVFNGDSDLRKRLDKSRATRGDVVGVESRPVPGLPSSSAS</sequence>
<feature type="region of interest" description="Disordered" evidence="1">
    <location>
        <begin position="1"/>
        <end position="97"/>
    </location>
</feature>
<dbReference type="VEuPathDB" id="FungiDB:MYCTH_2116212"/>
<feature type="region of interest" description="Disordered" evidence="1">
    <location>
        <begin position="288"/>
        <end position="311"/>
    </location>
</feature>
<dbReference type="RefSeq" id="XP_003660723.1">
    <property type="nucleotide sequence ID" value="XM_003660675.1"/>
</dbReference>
<feature type="compositionally biased region" description="Basic and acidic residues" evidence="1">
    <location>
        <begin position="531"/>
        <end position="573"/>
    </location>
</feature>
<protein>
    <submittedName>
        <fullName evidence="2">Uncharacterized protein</fullName>
    </submittedName>
</protein>
<evidence type="ECO:0000313" key="3">
    <source>
        <dbReference type="Proteomes" id="UP000007322"/>
    </source>
</evidence>
<proteinExistence type="predicted"/>
<reference evidence="2 3" key="1">
    <citation type="journal article" date="2011" name="Nat. Biotechnol.">
        <title>Comparative genomic analysis of the thermophilic biomass-degrading fungi Myceliophthora thermophila and Thielavia terrestris.</title>
        <authorList>
            <person name="Berka R.M."/>
            <person name="Grigoriev I.V."/>
            <person name="Otillar R."/>
            <person name="Salamov A."/>
            <person name="Grimwood J."/>
            <person name="Reid I."/>
            <person name="Ishmael N."/>
            <person name="John T."/>
            <person name="Darmond C."/>
            <person name="Moisan M.-C."/>
            <person name="Henrissat B."/>
            <person name="Coutinho P.M."/>
            <person name="Lombard V."/>
            <person name="Natvig D.O."/>
            <person name="Lindquist E."/>
            <person name="Schmutz J."/>
            <person name="Lucas S."/>
            <person name="Harris P."/>
            <person name="Powlowski J."/>
            <person name="Bellemare A."/>
            <person name="Taylor D."/>
            <person name="Butler G."/>
            <person name="de Vries R.P."/>
            <person name="Allijn I.E."/>
            <person name="van den Brink J."/>
            <person name="Ushinsky S."/>
            <person name="Storms R."/>
            <person name="Powell A.J."/>
            <person name="Paulsen I.T."/>
            <person name="Elbourne L.D.H."/>
            <person name="Baker S.E."/>
            <person name="Magnuson J."/>
            <person name="LaBoissiere S."/>
            <person name="Clutterbuck A.J."/>
            <person name="Martinez D."/>
            <person name="Wogulis M."/>
            <person name="de Leon A.L."/>
            <person name="Rey M.W."/>
            <person name="Tsang A."/>
        </authorList>
    </citation>
    <scope>NUCLEOTIDE SEQUENCE [LARGE SCALE GENOMIC DNA]</scope>
    <source>
        <strain evidence="3">ATCC 42464 / BCRC 31852 / DSM 1799</strain>
    </source>
</reference>
<dbReference type="Proteomes" id="UP000007322">
    <property type="component" value="Chromosome 1"/>
</dbReference>